<dbReference type="Proteomes" id="UP000244336">
    <property type="component" value="Chromosome 6"/>
</dbReference>
<gene>
    <name evidence="1" type="ORF">GQ55_6G001000</name>
</gene>
<dbReference type="Gramene" id="PUZ49715">
    <property type="protein sequence ID" value="PUZ49715"/>
    <property type="gene ID" value="GQ55_6G001000"/>
</dbReference>
<organism evidence="1 2">
    <name type="scientific">Panicum hallii var. hallii</name>
    <dbReference type="NCBI Taxonomy" id="1504633"/>
    <lineage>
        <taxon>Eukaryota</taxon>
        <taxon>Viridiplantae</taxon>
        <taxon>Streptophyta</taxon>
        <taxon>Embryophyta</taxon>
        <taxon>Tracheophyta</taxon>
        <taxon>Spermatophyta</taxon>
        <taxon>Magnoliopsida</taxon>
        <taxon>Liliopsida</taxon>
        <taxon>Poales</taxon>
        <taxon>Poaceae</taxon>
        <taxon>PACMAD clade</taxon>
        <taxon>Panicoideae</taxon>
        <taxon>Panicodae</taxon>
        <taxon>Paniceae</taxon>
        <taxon>Panicinae</taxon>
        <taxon>Panicum</taxon>
        <taxon>Panicum sect. Panicum</taxon>
    </lineage>
</organism>
<accession>A0A2T7D2B6</accession>
<reference evidence="1 2" key="1">
    <citation type="submission" date="2018-04" db="EMBL/GenBank/DDBJ databases">
        <title>WGS assembly of Panicum hallii var. hallii HAL2.</title>
        <authorList>
            <person name="Lovell J."/>
            <person name="Jenkins J."/>
            <person name="Lowry D."/>
            <person name="Mamidi S."/>
            <person name="Sreedasyam A."/>
            <person name="Weng X."/>
            <person name="Barry K."/>
            <person name="Bonette J."/>
            <person name="Campitelli B."/>
            <person name="Daum C."/>
            <person name="Gordon S."/>
            <person name="Gould B."/>
            <person name="Lipzen A."/>
            <person name="MacQueen A."/>
            <person name="Palacio-Mejia J."/>
            <person name="Plott C."/>
            <person name="Shakirov E."/>
            <person name="Shu S."/>
            <person name="Yoshinaga Y."/>
            <person name="Zane M."/>
            <person name="Rokhsar D."/>
            <person name="Grimwood J."/>
            <person name="Schmutz J."/>
            <person name="Juenger T."/>
        </authorList>
    </citation>
    <scope>NUCLEOTIDE SEQUENCE [LARGE SCALE GENOMIC DNA]</scope>
    <source>
        <strain evidence="2">cv. HAL2</strain>
    </source>
</reference>
<proteinExistence type="predicted"/>
<dbReference type="AlphaFoldDB" id="A0A2T7D2B6"/>
<keyword evidence="2" id="KW-1185">Reference proteome</keyword>
<evidence type="ECO:0000313" key="2">
    <source>
        <dbReference type="Proteomes" id="UP000244336"/>
    </source>
</evidence>
<dbReference type="EMBL" id="CM009754">
    <property type="protein sequence ID" value="PUZ49715.1"/>
    <property type="molecule type" value="Genomic_DNA"/>
</dbReference>
<name>A0A2T7D2B6_9POAL</name>
<protein>
    <submittedName>
        <fullName evidence="1">Uncharacterized protein</fullName>
    </submittedName>
</protein>
<evidence type="ECO:0000313" key="1">
    <source>
        <dbReference type="EMBL" id="PUZ49715.1"/>
    </source>
</evidence>
<sequence length="70" mass="7968">MESLSAPHNVPAVLYIYTLRLMLMCPNCSQDGRTMQQNVVIDSSDANCYRKLLPADIKDYLSRIIGRHIN</sequence>